<name>A0A4Y7JAV0_PAPSO</name>
<organism evidence="1 2">
    <name type="scientific">Papaver somniferum</name>
    <name type="common">Opium poppy</name>
    <dbReference type="NCBI Taxonomy" id="3469"/>
    <lineage>
        <taxon>Eukaryota</taxon>
        <taxon>Viridiplantae</taxon>
        <taxon>Streptophyta</taxon>
        <taxon>Embryophyta</taxon>
        <taxon>Tracheophyta</taxon>
        <taxon>Spermatophyta</taxon>
        <taxon>Magnoliopsida</taxon>
        <taxon>Ranunculales</taxon>
        <taxon>Papaveraceae</taxon>
        <taxon>Papaveroideae</taxon>
        <taxon>Papaver</taxon>
    </lineage>
</organism>
<evidence type="ECO:0000313" key="1">
    <source>
        <dbReference type="EMBL" id="RZC57140.1"/>
    </source>
</evidence>
<reference evidence="1 2" key="1">
    <citation type="journal article" date="2018" name="Science">
        <title>The opium poppy genome and morphinan production.</title>
        <authorList>
            <person name="Guo L."/>
            <person name="Winzer T."/>
            <person name="Yang X."/>
            <person name="Li Y."/>
            <person name="Ning Z."/>
            <person name="He Z."/>
            <person name="Teodor R."/>
            <person name="Lu Y."/>
            <person name="Bowser T.A."/>
            <person name="Graham I.A."/>
            <person name="Ye K."/>
        </authorList>
    </citation>
    <scope>NUCLEOTIDE SEQUENCE [LARGE SCALE GENOMIC DNA]</scope>
    <source>
        <strain evidence="2">cv. HN1</strain>
        <tissue evidence="1">Leaves</tissue>
    </source>
</reference>
<accession>A0A4Y7JAV0</accession>
<sequence length="226" mass="26082">MYILKDKVKQVWTREETFDVQIKDQEGLLPSPLCCYFDSSTSAVTPPTRILTLSDQVLLYWFDGESLILYNLREKCLKVVKCSRSYPGIFHTKMIDTSGDYQLHDQVENLVCMKTVIPKGAKTSNYDCIEDLQHAIKSNLPAGWVDMGRESSNCYTFSEQVTVPDLEEWMVVLNSLPDIEDDEFKLDAMEYLEGDPIRVRMFMALWTAGLCKKWLLRKIRPATRSV</sequence>
<dbReference type="Gramene" id="RZC57140">
    <property type="protein sequence ID" value="RZC57140"/>
    <property type="gene ID" value="C5167_004446"/>
</dbReference>
<keyword evidence="2" id="KW-1185">Reference proteome</keyword>
<proteinExistence type="predicted"/>
<dbReference type="Proteomes" id="UP000316621">
    <property type="component" value="Chromosome 4"/>
</dbReference>
<dbReference type="AlphaFoldDB" id="A0A4Y7JAV0"/>
<dbReference type="EMBL" id="CM010718">
    <property type="protein sequence ID" value="RZC57140.1"/>
    <property type="molecule type" value="Genomic_DNA"/>
</dbReference>
<gene>
    <name evidence="1" type="ORF">C5167_004446</name>
</gene>
<evidence type="ECO:0000313" key="2">
    <source>
        <dbReference type="Proteomes" id="UP000316621"/>
    </source>
</evidence>
<protein>
    <submittedName>
        <fullName evidence="1">Uncharacterized protein</fullName>
    </submittedName>
</protein>